<protein>
    <submittedName>
        <fullName evidence="1">Uncharacterized protein</fullName>
    </submittedName>
</protein>
<reference evidence="1 2" key="1">
    <citation type="submission" date="2024-02" db="EMBL/GenBank/DDBJ databases">
        <title>Rhodopirellula caenicola NBRC 110016.</title>
        <authorList>
            <person name="Ichikawa N."/>
            <person name="Katano-Makiyama Y."/>
            <person name="Hidaka K."/>
        </authorList>
    </citation>
    <scope>NUCLEOTIDE SEQUENCE [LARGE SCALE GENOMIC DNA]</scope>
    <source>
        <strain evidence="1 2">NBRC 110016</strain>
    </source>
</reference>
<name>A0ABP9VSA8_9BACT</name>
<dbReference type="Proteomes" id="UP001416858">
    <property type="component" value="Unassembled WGS sequence"/>
</dbReference>
<evidence type="ECO:0000313" key="2">
    <source>
        <dbReference type="Proteomes" id="UP001416858"/>
    </source>
</evidence>
<proteinExistence type="predicted"/>
<comment type="caution">
    <text evidence="1">The sequence shown here is derived from an EMBL/GenBank/DDBJ whole genome shotgun (WGS) entry which is preliminary data.</text>
</comment>
<sequence length="80" mass="8741">MQSHHVLCPPEPVHILKRQLKSATHQPSAELNVGASPLTSSAFRVSIGSGAMIGNWSCREGKEKPVRDNWATAEYGSPFR</sequence>
<organism evidence="1 2">
    <name type="scientific">Novipirellula caenicola</name>
    <dbReference type="NCBI Taxonomy" id="1536901"/>
    <lineage>
        <taxon>Bacteria</taxon>
        <taxon>Pseudomonadati</taxon>
        <taxon>Planctomycetota</taxon>
        <taxon>Planctomycetia</taxon>
        <taxon>Pirellulales</taxon>
        <taxon>Pirellulaceae</taxon>
        <taxon>Novipirellula</taxon>
    </lineage>
</organism>
<accession>A0ABP9VSA8</accession>
<gene>
    <name evidence="1" type="ORF">Rcae01_03480</name>
</gene>
<dbReference type="EMBL" id="BAABRO010000007">
    <property type="protein sequence ID" value="GAA5508020.1"/>
    <property type="molecule type" value="Genomic_DNA"/>
</dbReference>
<evidence type="ECO:0000313" key="1">
    <source>
        <dbReference type="EMBL" id="GAA5508020.1"/>
    </source>
</evidence>
<keyword evidence="2" id="KW-1185">Reference proteome</keyword>